<comment type="caution">
    <text evidence="1">The sequence shown here is derived from an EMBL/GenBank/DDBJ whole genome shotgun (WGS) entry which is preliminary data.</text>
</comment>
<keyword evidence="2" id="KW-1185">Reference proteome</keyword>
<dbReference type="AlphaFoldDB" id="A0AAW1TIZ9"/>
<evidence type="ECO:0000313" key="2">
    <source>
        <dbReference type="Proteomes" id="UP001485043"/>
    </source>
</evidence>
<gene>
    <name evidence="1" type="ORF">WJX84_008104</name>
</gene>
<evidence type="ECO:0000313" key="1">
    <source>
        <dbReference type="EMBL" id="KAK9868578.1"/>
    </source>
</evidence>
<sequence length="182" mass="20485">MFDDAGNCVRGLWLYLRDDCQKWKAQAGPIWAARPIHHEKRLRAASDAACHGRLTFRRVPYATTSSSASSHATQADRKASCLSFKCWSCLGQQSWVTSSTAEPEVEYAFDSEFWRLRREVELRPAEIQDEALLATGSHLQAVLRRDQLDVISPFPTQGTLMPDLGASMSKTSYLRNHRLGSL</sequence>
<organism evidence="1 2">
    <name type="scientific">Apatococcus fuscideae</name>
    <dbReference type="NCBI Taxonomy" id="2026836"/>
    <lineage>
        <taxon>Eukaryota</taxon>
        <taxon>Viridiplantae</taxon>
        <taxon>Chlorophyta</taxon>
        <taxon>core chlorophytes</taxon>
        <taxon>Trebouxiophyceae</taxon>
        <taxon>Chlorellales</taxon>
        <taxon>Chlorellaceae</taxon>
        <taxon>Apatococcus</taxon>
    </lineage>
</organism>
<dbReference type="Proteomes" id="UP001485043">
    <property type="component" value="Unassembled WGS sequence"/>
</dbReference>
<proteinExistence type="predicted"/>
<dbReference type="EMBL" id="JALJOV010000022">
    <property type="protein sequence ID" value="KAK9868578.1"/>
    <property type="molecule type" value="Genomic_DNA"/>
</dbReference>
<name>A0AAW1TIZ9_9CHLO</name>
<accession>A0AAW1TIZ9</accession>
<reference evidence="1 2" key="1">
    <citation type="journal article" date="2024" name="Nat. Commun.">
        <title>Phylogenomics reveals the evolutionary origins of lichenization in chlorophyte algae.</title>
        <authorList>
            <person name="Puginier C."/>
            <person name="Libourel C."/>
            <person name="Otte J."/>
            <person name="Skaloud P."/>
            <person name="Haon M."/>
            <person name="Grisel S."/>
            <person name="Petersen M."/>
            <person name="Berrin J.G."/>
            <person name="Delaux P.M."/>
            <person name="Dal Grande F."/>
            <person name="Keller J."/>
        </authorList>
    </citation>
    <scope>NUCLEOTIDE SEQUENCE [LARGE SCALE GENOMIC DNA]</scope>
    <source>
        <strain evidence="1 2">SAG 2523</strain>
    </source>
</reference>
<protein>
    <submittedName>
        <fullName evidence="1">Uncharacterized protein</fullName>
    </submittedName>
</protein>